<gene>
    <name evidence="2" type="ORF">QQS21_010970</name>
</gene>
<dbReference type="EMBL" id="JASWJB010000344">
    <property type="protein sequence ID" value="KAK2591345.1"/>
    <property type="molecule type" value="Genomic_DNA"/>
</dbReference>
<proteinExistence type="predicted"/>
<keyword evidence="3" id="KW-1185">Reference proteome</keyword>
<feature type="region of interest" description="Disordered" evidence="1">
    <location>
        <begin position="214"/>
        <end position="378"/>
    </location>
</feature>
<feature type="region of interest" description="Disordered" evidence="1">
    <location>
        <begin position="53"/>
        <end position="146"/>
    </location>
</feature>
<feature type="compositionally biased region" description="Polar residues" evidence="1">
    <location>
        <begin position="321"/>
        <end position="334"/>
    </location>
</feature>
<protein>
    <submittedName>
        <fullName evidence="2">Uncharacterized protein</fullName>
    </submittedName>
</protein>
<organism evidence="2 3">
    <name type="scientific">Conoideocrella luteorostrata</name>
    <dbReference type="NCBI Taxonomy" id="1105319"/>
    <lineage>
        <taxon>Eukaryota</taxon>
        <taxon>Fungi</taxon>
        <taxon>Dikarya</taxon>
        <taxon>Ascomycota</taxon>
        <taxon>Pezizomycotina</taxon>
        <taxon>Sordariomycetes</taxon>
        <taxon>Hypocreomycetidae</taxon>
        <taxon>Hypocreales</taxon>
        <taxon>Clavicipitaceae</taxon>
        <taxon>Conoideocrella</taxon>
    </lineage>
</organism>
<feature type="compositionally biased region" description="Basic and acidic residues" evidence="1">
    <location>
        <begin position="247"/>
        <end position="260"/>
    </location>
</feature>
<sequence length="513" mass="56283">MDRSFSPFSESGVALMPNGHLQRLVVTPDSQQQSWTESVYTLIQETEEAFKSVGDSLKDDTGPNSWFADPSESISSSVAEIHPEHSHPDSSGHHELGQSTPPKRIQVSPLNKPLPPHPENRKEKVVPAKKTKRKEPKKKTVLPLCGLPGTGSSSKWTMRNGVSQILSGTLFKRVEADEMLTSDQIDQIRTRRLQVRDNKHSSFDGRSWMDCARSVRSQSPALHRNGAQAGVVSQRANSPTSPLDNAVVHKDFSSPEKSYGESEQVCEGQDQQGDAALSPNNAAASSPPPKNPEKHFYNNKSRAKLPTIPEATITAAGGTVGRTSGAVSARSDSSLAPVCRTGTSPSGVRSSPHHGRTACGKAEASTDDRDDAPEDSVDKTSFQVATLCIEDDLKEALYEYDGEESETEEELVDWFENLGIPHGDLVSDRASPPWNSPSYSVDSRFTSKVGSDKNPLLRKPSEKHRPLPAEPMRFFTNRSPPRKWTPENLSPDRYTLRAAVRGTFRPTADRLYI</sequence>
<feature type="compositionally biased region" description="Polar residues" evidence="1">
    <location>
        <begin position="437"/>
        <end position="449"/>
    </location>
</feature>
<accession>A0AAJ0FWB9</accession>
<feature type="compositionally biased region" description="Low complexity" evidence="1">
    <location>
        <begin position="275"/>
        <end position="285"/>
    </location>
</feature>
<evidence type="ECO:0000313" key="2">
    <source>
        <dbReference type="EMBL" id="KAK2591345.1"/>
    </source>
</evidence>
<feature type="compositionally biased region" description="Basic residues" evidence="1">
    <location>
        <begin position="127"/>
        <end position="140"/>
    </location>
</feature>
<feature type="compositionally biased region" description="Basic and acidic residues" evidence="1">
    <location>
        <begin position="81"/>
        <end position="96"/>
    </location>
</feature>
<name>A0AAJ0FWB9_9HYPO</name>
<reference evidence="2" key="1">
    <citation type="submission" date="2023-06" db="EMBL/GenBank/DDBJ databases">
        <title>Conoideocrella luteorostrata (Hypocreales: Clavicipitaceae), a potential biocontrol fungus for elongate hemlock scale in United States Christmas tree production areas.</title>
        <authorList>
            <person name="Barrett H."/>
            <person name="Lovett B."/>
            <person name="Macias A.M."/>
            <person name="Stajich J.E."/>
            <person name="Kasson M.T."/>
        </authorList>
    </citation>
    <scope>NUCLEOTIDE SEQUENCE</scope>
    <source>
        <strain evidence="2">ARSEF 14590</strain>
    </source>
</reference>
<comment type="caution">
    <text evidence="2">The sequence shown here is derived from an EMBL/GenBank/DDBJ whole genome shotgun (WGS) entry which is preliminary data.</text>
</comment>
<evidence type="ECO:0000313" key="3">
    <source>
        <dbReference type="Proteomes" id="UP001251528"/>
    </source>
</evidence>
<feature type="compositionally biased region" description="Polar residues" evidence="1">
    <location>
        <begin position="234"/>
        <end position="243"/>
    </location>
</feature>
<dbReference type="AlphaFoldDB" id="A0AAJ0FWB9"/>
<feature type="region of interest" description="Disordered" evidence="1">
    <location>
        <begin position="437"/>
        <end position="489"/>
    </location>
</feature>
<evidence type="ECO:0000256" key="1">
    <source>
        <dbReference type="SAM" id="MobiDB-lite"/>
    </source>
</evidence>
<dbReference type="Proteomes" id="UP001251528">
    <property type="component" value="Unassembled WGS sequence"/>
</dbReference>